<dbReference type="Proteomes" id="UP000002171">
    <property type="component" value="Unassembled WGS sequence"/>
</dbReference>
<evidence type="ECO:0000256" key="1">
    <source>
        <dbReference type="ARBA" id="ARBA00012282"/>
    </source>
</evidence>
<dbReference type="EC" id="3.1.4.52" evidence="1"/>
<name>A0A7U8GSP3_NEPCE</name>
<dbReference type="GO" id="GO:0000160">
    <property type="term" value="P:phosphorelay signal transduction system"/>
    <property type="evidence" value="ECO:0007669"/>
    <property type="project" value="InterPro"/>
</dbReference>
<dbReference type="SMART" id="SM00267">
    <property type="entry name" value="GGDEF"/>
    <property type="match status" value="1"/>
</dbReference>
<dbReference type="FunFam" id="3.20.20.450:FF:000001">
    <property type="entry name" value="Cyclic di-GMP phosphodiesterase yahA"/>
    <property type="match status" value="1"/>
</dbReference>
<dbReference type="PROSITE" id="PS50883">
    <property type="entry name" value="EAL"/>
    <property type="match status" value="1"/>
</dbReference>
<dbReference type="PROSITE" id="PS50110">
    <property type="entry name" value="RESPONSE_REGULATORY"/>
    <property type="match status" value="1"/>
</dbReference>
<keyword evidence="3" id="KW-0597">Phosphoprotein</keyword>
<dbReference type="PROSITE" id="PS50887">
    <property type="entry name" value="GGDEF"/>
    <property type="match status" value="1"/>
</dbReference>
<keyword evidence="7" id="KW-0808">Transferase</keyword>
<dbReference type="Pfam" id="PF00072">
    <property type="entry name" value="Response_reg"/>
    <property type="match status" value="1"/>
</dbReference>
<dbReference type="EMBL" id="AAOW01000007">
    <property type="protein sequence ID" value="EAR61558.1"/>
    <property type="molecule type" value="Genomic_DNA"/>
</dbReference>
<comment type="caution">
    <text evidence="7">The sequence shown here is derived from an EMBL/GenBank/DDBJ whole genome shotgun (WGS) entry which is preliminary data.</text>
</comment>
<dbReference type="PANTHER" id="PTHR44757:SF2">
    <property type="entry name" value="BIOFILM ARCHITECTURE MAINTENANCE PROTEIN MBAA"/>
    <property type="match status" value="1"/>
</dbReference>
<dbReference type="Pfam" id="PF00990">
    <property type="entry name" value="GGDEF"/>
    <property type="match status" value="1"/>
</dbReference>
<dbReference type="Gene3D" id="3.20.20.450">
    <property type="entry name" value="EAL domain"/>
    <property type="match status" value="1"/>
</dbReference>
<gene>
    <name evidence="7" type="ORF">MED92_12926</name>
</gene>
<dbReference type="Pfam" id="PF00563">
    <property type="entry name" value="EAL"/>
    <property type="match status" value="1"/>
</dbReference>
<dbReference type="RefSeq" id="WP_007020295.1">
    <property type="nucleotide sequence ID" value="NZ_CH724125.1"/>
</dbReference>
<dbReference type="SMART" id="SM00448">
    <property type="entry name" value="REC"/>
    <property type="match status" value="1"/>
</dbReference>
<dbReference type="SMART" id="SM00052">
    <property type="entry name" value="EAL"/>
    <property type="match status" value="1"/>
</dbReference>
<evidence type="ECO:0000256" key="2">
    <source>
        <dbReference type="ARBA" id="ARBA00022636"/>
    </source>
</evidence>
<evidence type="ECO:0000259" key="5">
    <source>
        <dbReference type="PROSITE" id="PS50883"/>
    </source>
</evidence>
<dbReference type="CDD" id="cd01949">
    <property type="entry name" value="GGDEF"/>
    <property type="match status" value="1"/>
</dbReference>
<dbReference type="InterPro" id="IPR001633">
    <property type="entry name" value="EAL_dom"/>
</dbReference>
<organism evidence="7 8">
    <name type="scientific">Neptuniibacter caesariensis</name>
    <dbReference type="NCBI Taxonomy" id="207954"/>
    <lineage>
        <taxon>Bacteria</taxon>
        <taxon>Pseudomonadati</taxon>
        <taxon>Pseudomonadota</taxon>
        <taxon>Gammaproteobacteria</taxon>
        <taxon>Oceanospirillales</taxon>
        <taxon>Oceanospirillaceae</taxon>
        <taxon>Neptuniibacter</taxon>
    </lineage>
</organism>
<proteinExistence type="predicted"/>
<keyword evidence="2" id="KW-0973">c-di-GMP</keyword>
<dbReference type="AlphaFoldDB" id="A0A7U8GSP3"/>
<evidence type="ECO:0000259" key="4">
    <source>
        <dbReference type="PROSITE" id="PS50110"/>
    </source>
</evidence>
<dbReference type="InterPro" id="IPR043128">
    <property type="entry name" value="Rev_trsase/Diguanyl_cyclase"/>
</dbReference>
<dbReference type="InterPro" id="IPR000160">
    <property type="entry name" value="GGDEF_dom"/>
</dbReference>
<dbReference type="InterPro" id="IPR052155">
    <property type="entry name" value="Biofilm_reg_signaling"/>
</dbReference>
<feature type="domain" description="EAL" evidence="5">
    <location>
        <begin position="327"/>
        <end position="580"/>
    </location>
</feature>
<dbReference type="InterPro" id="IPR001789">
    <property type="entry name" value="Sig_transdc_resp-reg_receiver"/>
</dbReference>
<keyword evidence="7" id="KW-0418">Kinase</keyword>
<dbReference type="GO" id="GO:0016301">
    <property type="term" value="F:kinase activity"/>
    <property type="evidence" value="ECO:0007669"/>
    <property type="project" value="UniProtKB-KW"/>
</dbReference>
<protein>
    <recommendedName>
        <fullName evidence="1">cyclic-guanylate-specific phosphodiesterase</fullName>
        <ecNumber evidence="1">3.1.4.52</ecNumber>
    </recommendedName>
</protein>
<dbReference type="InterPro" id="IPR035919">
    <property type="entry name" value="EAL_sf"/>
</dbReference>
<dbReference type="SUPFAM" id="SSF141868">
    <property type="entry name" value="EAL domain-like"/>
    <property type="match status" value="1"/>
</dbReference>
<dbReference type="SUPFAM" id="SSF52172">
    <property type="entry name" value="CheY-like"/>
    <property type="match status" value="1"/>
</dbReference>
<dbReference type="Gene3D" id="3.40.50.2300">
    <property type="match status" value="1"/>
</dbReference>
<dbReference type="GO" id="GO:0071111">
    <property type="term" value="F:cyclic-guanylate-specific phosphodiesterase activity"/>
    <property type="evidence" value="ECO:0007669"/>
    <property type="project" value="UniProtKB-EC"/>
</dbReference>
<evidence type="ECO:0000313" key="7">
    <source>
        <dbReference type="EMBL" id="EAR61558.1"/>
    </source>
</evidence>
<evidence type="ECO:0000259" key="6">
    <source>
        <dbReference type="PROSITE" id="PS50887"/>
    </source>
</evidence>
<evidence type="ECO:0000313" key="8">
    <source>
        <dbReference type="Proteomes" id="UP000002171"/>
    </source>
</evidence>
<dbReference type="PANTHER" id="PTHR44757">
    <property type="entry name" value="DIGUANYLATE CYCLASE DGCP"/>
    <property type="match status" value="1"/>
</dbReference>
<dbReference type="InterPro" id="IPR029787">
    <property type="entry name" value="Nucleotide_cyclase"/>
</dbReference>
<sequence>MIYSSRNVKIGDFKESCILMIDDDPTVCELTQLLLAEEGYSNFSFITDPKHAADSLKRLQPDLVLLDLIMPEIDGFQILKNLRDNSETKYLPVIVLTAASEADTKIRCLELEATEFLSKPVDRGELLLRVRNTLMVKAYQDQLAYYDPLTGLANRFLFKDRLQWAMEQAETQNSHVALLHLTLDKFRDVNESYGPRFGDRILQVVADRIIDYLKHSDVIRRSGDEDVWRTIARTGGDEFSVLLASNRIDDASYIAAGLVDTINEPFLLDNQDCYLTLSAGISFYPSDASSINELVQHASNAAQYAKQQGGNRYRFYSEEANRLLKENIYLQGQLRKAIKADQFELVFQPQVDSETHVLKGVEALLRWNHPERGYIPPAHFIPLAEDAGLITAIGEWIFKQVCKQAAEWRDQFGVDITVSTNLSSLQLNSPNLIASMKESIAESGVNPESVVIEITESIAMADIENNLLILKQITDLGLALAIDDFGTGYSSLSYIKHMPVSEVKIDKIFVDGIPSDRGDVAIIDAIITMAKELDFRLVAEGIENQTQADYLKEKGCDVLQGFYFYKPISKNAVEEVLVTL</sequence>
<feature type="domain" description="GGDEF" evidence="6">
    <location>
        <begin position="174"/>
        <end position="318"/>
    </location>
</feature>
<accession>A0A7U8GSP3</accession>
<feature type="modified residue" description="4-aspartylphosphate" evidence="3">
    <location>
        <position position="67"/>
    </location>
</feature>
<dbReference type="OrthoDB" id="9176779at2"/>
<reference evidence="7 8" key="1">
    <citation type="submission" date="2006-02" db="EMBL/GenBank/DDBJ databases">
        <authorList>
            <person name="Pinhassi J."/>
            <person name="Pedros-Alio C."/>
            <person name="Ferriera S."/>
            <person name="Johnson J."/>
            <person name="Kravitz S."/>
            <person name="Halpern A."/>
            <person name="Remington K."/>
            <person name="Beeson K."/>
            <person name="Tran B."/>
            <person name="Rogers Y.-H."/>
            <person name="Friedman R."/>
            <person name="Venter J.C."/>
        </authorList>
    </citation>
    <scope>NUCLEOTIDE SEQUENCE [LARGE SCALE GENOMIC DNA]</scope>
    <source>
        <strain evidence="7 8">MED92</strain>
    </source>
</reference>
<dbReference type="NCBIfam" id="TIGR00254">
    <property type="entry name" value="GGDEF"/>
    <property type="match status" value="1"/>
</dbReference>
<dbReference type="Gene3D" id="3.30.70.270">
    <property type="match status" value="1"/>
</dbReference>
<feature type="domain" description="Response regulatory" evidence="4">
    <location>
        <begin position="17"/>
        <end position="134"/>
    </location>
</feature>
<evidence type="ECO:0000256" key="3">
    <source>
        <dbReference type="PROSITE-ProRule" id="PRU00169"/>
    </source>
</evidence>
<dbReference type="InterPro" id="IPR011006">
    <property type="entry name" value="CheY-like_superfamily"/>
</dbReference>
<keyword evidence="8" id="KW-1185">Reference proteome</keyword>
<dbReference type="SUPFAM" id="SSF55073">
    <property type="entry name" value="Nucleotide cyclase"/>
    <property type="match status" value="1"/>
</dbReference>
<dbReference type="CDD" id="cd01948">
    <property type="entry name" value="EAL"/>
    <property type="match status" value="1"/>
</dbReference>